<name>A0AAN9ED41_CROPI</name>
<keyword evidence="2" id="KW-0812">Transmembrane</keyword>
<feature type="region of interest" description="Disordered" evidence="1">
    <location>
        <begin position="64"/>
        <end position="96"/>
    </location>
</feature>
<accession>A0AAN9ED41</accession>
<feature type="compositionally biased region" description="Polar residues" evidence="1">
    <location>
        <begin position="82"/>
        <end position="96"/>
    </location>
</feature>
<evidence type="ECO:0000313" key="3">
    <source>
        <dbReference type="EMBL" id="KAK7255111.1"/>
    </source>
</evidence>
<organism evidence="3 4">
    <name type="scientific">Crotalaria pallida</name>
    <name type="common">Smooth rattlebox</name>
    <name type="synonym">Crotalaria striata</name>
    <dbReference type="NCBI Taxonomy" id="3830"/>
    <lineage>
        <taxon>Eukaryota</taxon>
        <taxon>Viridiplantae</taxon>
        <taxon>Streptophyta</taxon>
        <taxon>Embryophyta</taxon>
        <taxon>Tracheophyta</taxon>
        <taxon>Spermatophyta</taxon>
        <taxon>Magnoliopsida</taxon>
        <taxon>eudicotyledons</taxon>
        <taxon>Gunneridae</taxon>
        <taxon>Pentapetalae</taxon>
        <taxon>rosids</taxon>
        <taxon>fabids</taxon>
        <taxon>Fabales</taxon>
        <taxon>Fabaceae</taxon>
        <taxon>Papilionoideae</taxon>
        <taxon>50 kb inversion clade</taxon>
        <taxon>genistoids sensu lato</taxon>
        <taxon>core genistoids</taxon>
        <taxon>Crotalarieae</taxon>
        <taxon>Crotalaria</taxon>
    </lineage>
</organism>
<evidence type="ECO:0000256" key="1">
    <source>
        <dbReference type="SAM" id="MobiDB-lite"/>
    </source>
</evidence>
<gene>
    <name evidence="3" type="ORF">RIF29_28514</name>
</gene>
<proteinExistence type="predicted"/>
<sequence length="96" mass="10346">MDLLRSPNVAGEVTSDLLLLLLLLSFVGLRLLLSPLASNVVIRTACCSVGIALPVYSTFKAIESKDQNAQRRPPPDKDRISGTVSPMMEQSGTQYG</sequence>
<dbReference type="AlphaFoldDB" id="A0AAN9ED41"/>
<feature type="compositionally biased region" description="Basic and acidic residues" evidence="1">
    <location>
        <begin position="64"/>
        <end position="80"/>
    </location>
</feature>
<comment type="caution">
    <text evidence="3">The sequence shown here is derived from an EMBL/GenBank/DDBJ whole genome shotgun (WGS) entry which is preliminary data.</text>
</comment>
<keyword evidence="2" id="KW-0472">Membrane</keyword>
<keyword evidence="4" id="KW-1185">Reference proteome</keyword>
<keyword evidence="2" id="KW-1133">Transmembrane helix</keyword>
<dbReference type="Proteomes" id="UP001372338">
    <property type="component" value="Unassembled WGS sequence"/>
</dbReference>
<dbReference type="EMBL" id="JAYWIO010000006">
    <property type="protein sequence ID" value="KAK7255111.1"/>
    <property type="molecule type" value="Genomic_DNA"/>
</dbReference>
<evidence type="ECO:0000313" key="4">
    <source>
        <dbReference type="Proteomes" id="UP001372338"/>
    </source>
</evidence>
<protein>
    <submittedName>
        <fullName evidence="3">Uncharacterized protein</fullName>
    </submittedName>
</protein>
<reference evidence="3 4" key="1">
    <citation type="submission" date="2024-01" db="EMBL/GenBank/DDBJ databases">
        <title>The genomes of 5 underutilized Papilionoideae crops provide insights into root nodulation and disease resistanc.</title>
        <authorList>
            <person name="Yuan L."/>
        </authorList>
    </citation>
    <scope>NUCLEOTIDE SEQUENCE [LARGE SCALE GENOMIC DNA]</scope>
    <source>
        <strain evidence="3">ZHUSHIDOU_FW_LH</strain>
        <tissue evidence="3">Leaf</tissue>
    </source>
</reference>
<feature type="transmembrane region" description="Helical" evidence="2">
    <location>
        <begin position="13"/>
        <end position="33"/>
    </location>
</feature>
<evidence type="ECO:0000256" key="2">
    <source>
        <dbReference type="SAM" id="Phobius"/>
    </source>
</evidence>